<protein>
    <recommendedName>
        <fullName evidence="3">Lasso RiPP family leader peptide-containing protein</fullName>
    </recommendedName>
</protein>
<dbReference type="AlphaFoldDB" id="A0A286GCI9"/>
<evidence type="ECO:0008006" key="3">
    <source>
        <dbReference type="Google" id="ProtNLM"/>
    </source>
</evidence>
<dbReference type="Proteomes" id="UP000219452">
    <property type="component" value="Unassembled WGS sequence"/>
</dbReference>
<organism evidence="1 2">
    <name type="scientific">Spirosoma fluviale</name>
    <dbReference type="NCBI Taxonomy" id="1597977"/>
    <lineage>
        <taxon>Bacteria</taxon>
        <taxon>Pseudomonadati</taxon>
        <taxon>Bacteroidota</taxon>
        <taxon>Cytophagia</taxon>
        <taxon>Cytophagales</taxon>
        <taxon>Cytophagaceae</taxon>
        <taxon>Spirosoma</taxon>
    </lineage>
</organism>
<accession>A0A286GCI9</accession>
<sequence length="46" mass="4886">MTAKTSNKGRLAPKKVYKTPRLKSLGNVKTLTLKTGSSVDGFGTFG</sequence>
<dbReference type="EMBL" id="OCNH01000003">
    <property type="protein sequence ID" value="SOD93237.1"/>
    <property type="molecule type" value="Genomic_DNA"/>
</dbReference>
<proteinExistence type="predicted"/>
<keyword evidence="2" id="KW-1185">Reference proteome</keyword>
<gene>
    <name evidence="1" type="ORF">SAMN06269250_4425</name>
</gene>
<reference evidence="2" key="1">
    <citation type="submission" date="2017-09" db="EMBL/GenBank/DDBJ databases">
        <authorList>
            <person name="Varghese N."/>
            <person name="Submissions S."/>
        </authorList>
    </citation>
    <scope>NUCLEOTIDE SEQUENCE [LARGE SCALE GENOMIC DNA]</scope>
    <source>
        <strain evidence="2">DSM 29961</strain>
    </source>
</reference>
<name>A0A286GCI9_9BACT</name>
<evidence type="ECO:0000313" key="1">
    <source>
        <dbReference type="EMBL" id="SOD93237.1"/>
    </source>
</evidence>
<evidence type="ECO:0000313" key="2">
    <source>
        <dbReference type="Proteomes" id="UP000219452"/>
    </source>
</evidence>